<feature type="chain" id="PRO_5026829779" description="Beta-lactamase-inhibitor-like PepSY-like domain-containing protein" evidence="1">
    <location>
        <begin position="21"/>
        <end position="104"/>
    </location>
</feature>
<comment type="caution">
    <text evidence="2">The sequence shown here is derived from an EMBL/GenBank/DDBJ whole genome shotgun (WGS) entry which is preliminary data.</text>
</comment>
<reference evidence="2 3" key="1">
    <citation type="submission" date="2020-01" db="EMBL/GenBank/DDBJ databases">
        <title>Spongiivirga citrea KCTC 32990T.</title>
        <authorList>
            <person name="Wang G."/>
        </authorList>
    </citation>
    <scope>NUCLEOTIDE SEQUENCE [LARGE SCALE GENOMIC DNA]</scope>
    <source>
        <strain evidence="2 3">KCTC 32990</strain>
    </source>
</reference>
<protein>
    <recommendedName>
        <fullName evidence="4">Beta-lactamase-inhibitor-like PepSY-like domain-containing protein</fullName>
    </recommendedName>
</protein>
<keyword evidence="1" id="KW-0732">Signal</keyword>
<gene>
    <name evidence="2" type="ORF">GWK10_07220</name>
</gene>
<sequence>MKKLLLVPALVLGFVFSINAQQADETETAVVASATQDFVEIAVDNLPQAVKDAAAKDYAEHTISKAYATADALTFKLELADKAGETSTVYCDAEGNWIKQEEEK</sequence>
<feature type="signal peptide" evidence="1">
    <location>
        <begin position="1"/>
        <end position="20"/>
    </location>
</feature>
<name>A0A6M0CGQ5_9FLAO</name>
<proteinExistence type="predicted"/>
<dbReference type="AlphaFoldDB" id="A0A6M0CGQ5"/>
<dbReference type="Proteomes" id="UP000474296">
    <property type="component" value="Unassembled WGS sequence"/>
</dbReference>
<evidence type="ECO:0000313" key="3">
    <source>
        <dbReference type="Proteomes" id="UP000474296"/>
    </source>
</evidence>
<evidence type="ECO:0008006" key="4">
    <source>
        <dbReference type="Google" id="ProtNLM"/>
    </source>
</evidence>
<evidence type="ECO:0000313" key="2">
    <source>
        <dbReference type="EMBL" id="NER16995.1"/>
    </source>
</evidence>
<dbReference type="EMBL" id="JAABOQ010000003">
    <property type="protein sequence ID" value="NER16995.1"/>
    <property type="molecule type" value="Genomic_DNA"/>
</dbReference>
<keyword evidence="3" id="KW-1185">Reference proteome</keyword>
<accession>A0A6M0CGQ5</accession>
<evidence type="ECO:0000256" key="1">
    <source>
        <dbReference type="SAM" id="SignalP"/>
    </source>
</evidence>
<organism evidence="2 3">
    <name type="scientific">Spongiivirga citrea</name>
    <dbReference type="NCBI Taxonomy" id="1481457"/>
    <lineage>
        <taxon>Bacteria</taxon>
        <taxon>Pseudomonadati</taxon>
        <taxon>Bacteroidota</taxon>
        <taxon>Flavobacteriia</taxon>
        <taxon>Flavobacteriales</taxon>
        <taxon>Flavobacteriaceae</taxon>
        <taxon>Spongiivirga</taxon>
    </lineage>
</organism>
<dbReference type="SUPFAM" id="SSF160574">
    <property type="entry name" value="BT0923-like"/>
    <property type="match status" value="1"/>
</dbReference>
<dbReference type="RefSeq" id="WP_164030910.1">
    <property type="nucleotide sequence ID" value="NZ_JAABOQ010000003.1"/>
</dbReference>